<name>A0A0K3A1L0_9XANT</name>
<accession>A0A0K3A1L0</accession>
<evidence type="ECO:0000256" key="4">
    <source>
        <dbReference type="ARBA" id="ARBA00022982"/>
    </source>
</evidence>
<gene>
    <name evidence="9" type="ORF">XTPLMG728_3080</name>
</gene>
<dbReference type="GO" id="GO:0009055">
    <property type="term" value="F:electron transfer activity"/>
    <property type="evidence" value="ECO:0007669"/>
    <property type="project" value="InterPro"/>
</dbReference>
<protein>
    <submittedName>
        <fullName evidence="9">Cytochrome C</fullName>
    </submittedName>
</protein>
<evidence type="ECO:0000259" key="8">
    <source>
        <dbReference type="PROSITE" id="PS51007"/>
    </source>
</evidence>
<feature type="signal peptide" evidence="7">
    <location>
        <begin position="1"/>
        <end position="21"/>
    </location>
</feature>
<dbReference type="InterPro" id="IPR051459">
    <property type="entry name" value="Cytochrome_c-type_DH"/>
</dbReference>
<keyword evidence="2 6" id="KW-0349">Heme</keyword>
<organism evidence="9">
    <name type="scientific">Xanthomonas graminis pv. poae</name>
    <dbReference type="NCBI Taxonomy" id="227946"/>
    <lineage>
        <taxon>Bacteria</taxon>
        <taxon>Pseudomonadati</taxon>
        <taxon>Pseudomonadota</taxon>
        <taxon>Gammaproteobacteria</taxon>
        <taxon>Lysobacterales</taxon>
        <taxon>Lysobacteraceae</taxon>
        <taxon>Xanthomonas</taxon>
        <taxon>Xanthomonas translucens group</taxon>
        <taxon>Xanthomonas graminis</taxon>
    </lineage>
</organism>
<dbReference type="PROSITE" id="PS51007">
    <property type="entry name" value="CYTC"/>
    <property type="match status" value="1"/>
</dbReference>
<dbReference type="Pfam" id="PF13442">
    <property type="entry name" value="Cytochrome_CBB3"/>
    <property type="match status" value="1"/>
</dbReference>
<dbReference type="SUPFAM" id="SSF46626">
    <property type="entry name" value="Cytochrome c"/>
    <property type="match status" value="1"/>
</dbReference>
<evidence type="ECO:0000256" key="3">
    <source>
        <dbReference type="ARBA" id="ARBA00022723"/>
    </source>
</evidence>
<reference evidence="9" key="1">
    <citation type="submission" date="2015-07" db="EMBL/GenBank/DDBJ databases">
        <authorList>
            <person name="Noorani M."/>
        </authorList>
    </citation>
    <scope>NUCLEOTIDE SEQUENCE [LARGE SCALE GENOMIC DNA]</scope>
    <source>
        <strain evidence="9">LMG728</strain>
    </source>
</reference>
<keyword evidence="3 6" id="KW-0479">Metal-binding</keyword>
<keyword evidence="4" id="KW-0249">Electron transport</keyword>
<keyword evidence="7" id="KW-0732">Signal</keyword>
<keyword evidence="5 6" id="KW-0408">Iron</keyword>
<evidence type="ECO:0000256" key="6">
    <source>
        <dbReference type="PROSITE-ProRule" id="PRU00433"/>
    </source>
</evidence>
<dbReference type="PANTHER" id="PTHR35008:SF9">
    <property type="entry name" value="CYTOCHROME C DOMAIN-CONTAINING PROTEIN"/>
    <property type="match status" value="1"/>
</dbReference>
<dbReference type="InterPro" id="IPR036909">
    <property type="entry name" value="Cyt_c-like_dom_sf"/>
</dbReference>
<dbReference type="GO" id="GO:0005506">
    <property type="term" value="F:iron ion binding"/>
    <property type="evidence" value="ECO:0007669"/>
    <property type="project" value="InterPro"/>
</dbReference>
<proteinExistence type="predicted"/>
<dbReference type="RefSeq" id="WP_053841741.1">
    <property type="nucleotide sequence ID" value="NZ_CP076250.1"/>
</dbReference>
<dbReference type="InterPro" id="IPR008168">
    <property type="entry name" value="Cyt_C_IC"/>
</dbReference>
<dbReference type="EMBL" id="CXOK01000110">
    <property type="protein sequence ID" value="CTP91971.1"/>
    <property type="molecule type" value="Genomic_DNA"/>
</dbReference>
<feature type="domain" description="Cytochrome c" evidence="8">
    <location>
        <begin position="45"/>
        <end position="124"/>
    </location>
</feature>
<dbReference type="PANTHER" id="PTHR35008">
    <property type="entry name" value="BLL4482 PROTEIN-RELATED"/>
    <property type="match status" value="1"/>
</dbReference>
<dbReference type="PRINTS" id="PR00605">
    <property type="entry name" value="CYTCHROMECIC"/>
</dbReference>
<dbReference type="InterPro" id="IPR009056">
    <property type="entry name" value="Cyt_c-like_dom"/>
</dbReference>
<sequence length="142" mass="14593">MKRDRHWLLAAALAAALPALMLPPAIGPAAAQSSDATPLYPQAAFATASGATVYAAICQSCHMPGGQGARGGGEYPALAGNPKLAAAPYVAMMVLDGRGGMPGFAGMLNDQQVAEVVHYVRSQFGNDYPGALSADEVRTLRH</sequence>
<dbReference type="GO" id="GO:0020037">
    <property type="term" value="F:heme binding"/>
    <property type="evidence" value="ECO:0007669"/>
    <property type="project" value="InterPro"/>
</dbReference>
<keyword evidence="1" id="KW-0813">Transport</keyword>
<evidence type="ECO:0000256" key="2">
    <source>
        <dbReference type="ARBA" id="ARBA00022617"/>
    </source>
</evidence>
<feature type="chain" id="PRO_5005493528" evidence="7">
    <location>
        <begin position="22"/>
        <end position="142"/>
    </location>
</feature>
<evidence type="ECO:0000313" key="9">
    <source>
        <dbReference type="EMBL" id="CTP91971.1"/>
    </source>
</evidence>
<dbReference type="AlphaFoldDB" id="A0A0K3A1L0"/>
<dbReference type="Proteomes" id="UP000041247">
    <property type="component" value="Unassembled WGS sequence"/>
</dbReference>
<evidence type="ECO:0000256" key="1">
    <source>
        <dbReference type="ARBA" id="ARBA00022448"/>
    </source>
</evidence>
<dbReference type="Gene3D" id="1.10.760.10">
    <property type="entry name" value="Cytochrome c-like domain"/>
    <property type="match status" value="1"/>
</dbReference>
<evidence type="ECO:0000256" key="5">
    <source>
        <dbReference type="ARBA" id="ARBA00023004"/>
    </source>
</evidence>
<evidence type="ECO:0000256" key="7">
    <source>
        <dbReference type="SAM" id="SignalP"/>
    </source>
</evidence>